<dbReference type="PROSITE" id="PS01124">
    <property type="entry name" value="HTH_ARAC_FAMILY_2"/>
    <property type="match status" value="1"/>
</dbReference>
<dbReference type="Pfam" id="PF12833">
    <property type="entry name" value="HTH_18"/>
    <property type="match status" value="1"/>
</dbReference>
<dbReference type="GO" id="GO:0003700">
    <property type="term" value="F:DNA-binding transcription factor activity"/>
    <property type="evidence" value="ECO:0007669"/>
    <property type="project" value="InterPro"/>
</dbReference>
<organism evidence="5 6">
    <name type="scientific">Pelomonas aquatica</name>
    <dbReference type="NCBI Taxonomy" id="431058"/>
    <lineage>
        <taxon>Bacteria</taxon>
        <taxon>Pseudomonadati</taxon>
        <taxon>Pseudomonadota</taxon>
        <taxon>Betaproteobacteria</taxon>
        <taxon>Burkholderiales</taxon>
        <taxon>Sphaerotilaceae</taxon>
        <taxon>Roseateles</taxon>
    </lineage>
</organism>
<feature type="domain" description="HTH araC/xylS-type" evidence="4">
    <location>
        <begin position="168"/>
        <end position="267"/>
    </location>
</feature>
<keyword evidence="6" id="KW-1185">Reference proteome</keyword>
<dbReference type="Gene3D" id="1.10.10.60">
    <property type="entry name" value="Homeodomain-like"/>
    <property type="match status" value="1"/>
</dbReference>
<keyword evidence="2" id="KW-0238">DNA-binding</keyword>
<evidence type="ECO:0000256" key="1">
    <source>
        <dbReference type="ARBA" id="ARBA00023015"/>
    </source>
</evidence>
<evidence type="ECO:0000256" key="2">
    <source>
        <dbReference type="ARBA" id="ARBA00023125"/>
    </source>
</evidence>
<evidence type="ECO:0000259" key="4">
    <source>
        <dbReference type="PROSITE" id="PS01124"/>
    </source>
</evidence>
<reference evidence="5" key="1">
    <citation type="submission" date="2019-02" db="EMBL/GenBank/DDBJ databases">
        <title>Draft genome of the type strain Pelomonas aquatica CCUG 52575T.</title>
        <authorList>
            <person name="Gomila M."/>
            <person name="Lalucat J."/>
        </authorList>
    </citation>
    <scope>NUCLEOTIDE SEQUENCE</scope>
    <source>
        <strain evidence="5">CCUG 52575</strain>
    </source>
</reference>
<keyword evidence="1" id="KW-0805">Transcription regulation</keyword>
<dbReference type="EMBL" id="SGUG01000016">
    <property type="protein sequence ID" value="MDG0863283.1"/>
    <property type="molecule type" value="Genomic_DNA"/>
</dbReference>
<dbReference type="SMART" id="SM00342">
    <property type="entry name" value="HTH_ARAC"/>
    <property type="match status" value="1"/>
</dbReference>
<sequence>MSDQGLAYHTVVSAMRDRSRGDPKGRFALAIKAAVSGHVAHIEYRRAAAERRAQGWSEDTVARAVYEWLQTDLNPAVQSIRAARSREAVVGLYNVYNRSVPLGVRTEVHEGGTRRMPSSVAKDDELCAAGSLAVVGWIGRDVASKAARPPEDWMISGWRAARYLGAERQASAEVARLLEADGDMDLRTLAASLGSSARTLQRQIAAEGLSLTELRMACRQTVALRLIQAGEGSLGQVASLAGFADQAHMARAFKAASGLTPGQIARMLAA</sequence>
<keyword evidence="3" id="KW-0804">Transcription</keyword>
<dbReference type="AlphaFoldDB" id="A0A9X4LHH5"/>
<dbReference type="Proteomes" id="UP001152766">
    <property type="component" value="Unassembled WGS sequence"/>
</dbReference>
<evidence type="ECO:0000256" key="3">
    <source>
        <dbReference type="ARBA" id="ARBA00023163"/>
    </source>
</evidence>
<evidence type="ECO:0000313" key="6">
    <source>
        <dbReference type="Proteomes" id="UP001152766"/>
    </source>
</evidence>
<name>A0A9X4LHH5_9BURK</name>
<comment type="caution">
    <text evidence="5">The sequence shown here is derived from an EMBL/GenBank/DDBJ whole genome shotgun (WGS) entry which is preliminary data.</text>
</comment>
<dbReference type="RefSeq" id="WP_277583816.1">
    <property type="nucleotide sequence ID" value="NZ_SGUG01000016.1"/>
</dbReference>
<accession>A0A9X4LHH5</accession>
<evidence type="ECO:0000313" key="5">
    <source>
        <dbReference type="EMBL" id="MDG0863283.1"/>
    </source>
</evidence>
<protein>
    <submittedName>
        <fullName evidence="5">AraC family transcriptional regulator</fullName>
    </submittedName>
</protein>
<dbReference type="PANTHER" id="PTHR47894:SF1">
    <property type="entry name" value="HTH-TYPE TRANSCRIPTIONAL REGULATOR VQSM"/>
    <property type="match status" value="1"/>
</dbReference>
<dbReference type="GO" id="GO:0000976">
    <property type="term" value="F:transcription cis-regulatory region binding"/>
    <property type="evidence" value="ECO:0007669"/>
    <property type="project" value="TreeGrafter"/>
</dbReference>
<dbReference type="PANTHER" id="PTHR47894">
    <property type="entry name" value="HTH-TYPE TRANSCRIPTIONAL REGULATOR GADX"/>
    <property type="match status" value="1"/>
</dbReference>
<dbReference type="SUPFAM" id="SSF46689">
    <property type="entry name" value="Homeodomain-like"/>
    <property type="match status" value="1"/>
</dbReference>
<gene>
    <name evidence="5" type="ORF">EXJ73_12490</name>
</gene>
<dbReference type="InterPro" id="IPR018060">
    <property type="entry name" value="HTH_AraC"/>
</dbReference>
<dbReference type="InterPro" id="IPR009057">
    <property type="entry name" value="Homeodomain-like_sf"/>
</dbReference>
<proteinExistence type="predicted"/>
<dbReference type="GO" id="GO:0005829">
    <property type="term" value="C:cytosol"/>
    <property type="evidence" value="ECO:0007669"/>
    <property type="project" value="TreeGrafter"/>
</dbReference>